<dbReference type="InterPro" id="IPR036661">
    <property type="entry name" value="Luciferase-like_sf"/>
</dbReference>
<keyword evidence="4" id="KW-0503">Monooxygenase</keyword>
<dbReference type="AlphaFoldDB" id="A0A6J6FJK9"/>
<dbReference type="PANTHER" id="PTHR42847:SF4">
    <property type="entry name" value="ALKANESULFONATE MONOOXYGENASE-RELATED"/>
    <property type="match status" value="1"/>
</dbReference>
<keyword evidence="1" id="KW-0285">Flavoprotein</keyword>
<dbReference type="GO" id="GO:0046306">
    <property type="term" value="P:alkanesulfonate catabolic process"/>
    <property type="evidence" value="ECO:0007669"/>
    <property type="project" value="TreeGrafter"/>
</dbReference>
<gene>
    <name evidence="6" type="ORF">UFOPK1722_01424</name>
</gene>
<keyword evidence="3" id="KW-0560">Oxidoreductase</keyword>
<dbReference type="SUPFAM" id="SSF51679">
    <property type="entry name" value="Bacterial luciferase-like"/>
    <property type="match status" value="1"/>
</dbReference>
<evidence type="ECO:0000256" key="3">
    <source>
        <dbReference type="ARBA" id="ARBA00023002"/>
    </source>
</evidence>
<organism evidence="6">
    <name type="scientific">freshwater metagenome</name>
    <dbReference type="NCBI Taxonomy" id="449393"/>
    <lineage>
        <taxon>unclassified sequences</taxon>
        <taxon>metagenomes</taxon>
        <taxon>ecological metagenomes</taxon>
    </lineage>
</organism>
<dbReference type="EMBL" id="CAEZTS010000141">
    <property type="protein sequence ID" value="CAB4587164.1"/>
    <property type="molecule type" value="Genomic_DNA"/>
</dbReference>
<dbReference type="InterPro" id="IPR019921">
    <property type="entry name" value="Lucif-like_OxRdtase_Rv2161c"/>
</dbReference>
<accession>A0A6J6FJK9</accession>
<feature type="domain" description="Luciferase-like" evidence="5">
    <location>
        <begin position="6"/>
        <end position="245"/>
    </location>
</feature>
<name>A0A6J6FJK9_9ZZZZ</name>
<reference evidence="6" key="1">
    <citation type="submission" date="2020-05" db="EMBL/GenBank/DDBJ databases">
        <authorList>
            <person name="Chiriac C."/>
            <person name="Salcher M."/>
            <person name="Ghai R."/>
            <person name="Kavagutti S V."/>
        </authorList>
    </citation>
    <scope>NUCLEOTIDE SEQUENCE</scope>
</reference>
<protein>
    <submittedName>
        <fullName evidence="6">Unannotated protein</fullName>
    </submittedName>
</protein>
<dbReference type="PANTHER" id="PTHR42847">
    <property type="entry name" value="ALKANESULFONATE MONOOXYGENASE"/>
    <property type="match status" value="1"/>
</dbReference>
<evidence type="ECO:0000259" key="5">
    <source>
        <dbReference type="Pfam" id="PF00296"/>
    </source>
</evidence>
<evidence type="ECO:0000256" key="1">
    <source>
        <dbReference type="ARBA" id="ARBA00022630"/>
    </source>
</evidence>
<proteinExistence type="predicted"/>
<dbReference type="Pfam" id="PF00296">
    <property type="entry name" value="Bac_luciferase"/>
    <property type="match status" value="1"/>
</dbReference>
<evidence type="ECO:0000256" key="2">
    <source>
        <dbReference type="ARBA" id="ARBA00022643"/>
    </source>
</evidence>
<dbReference type="InterPro" id="IPR050172">
    <property type="entry name" value="SsuD_RutA_monooxygenase"/>
</dbReference>
<dbReference type="NCBIfam" id="TIGR03619">
    <property type="entry name" value="F420_Rv2161c"/>
    <property type="match status" value="1"/>
</dbReference>
<keyword evidence="2" id="KW-0288">FMN</keyword>
<evidence type="ECO:0000313" key="6">
    <source>
        <dbReference type="EMBL" id="CAB4587164.1"/>
    </source>
</evidence>
<dbReference type="Gene3D" id="3.20.20.30">
    <property type="entry name" value="Luciferase-like domain"/>
    <property type="match status" value="1"/>
</dbReference>
<dbReference type="GO" id="GO:0008726">
    <property type="term" value="F:alkanesulfonate monooxygenase activity"/>
    <property type="evidence" value="ECO:0007669"/>
    <property type="project" value="TreeGrafter"/>
</dbReference>
<evidence type="ECO:0000256" key="4">
    <source>
        <dbReference type="ARBA" id="ARBA00023033"/>
    </source>
</evidence>
<dbReference type="InterPro" id="IPR011251">
    <property type="entry name" value="Luciferase-like_dom"/>
</dbReference>
<sequence>MGNVRFSVWPSPQRDWDEVSSLARWVDDGPWHGMWCADHFMPNSPDDAVEEGNVTECWSTIAAVAAITERIRIGSLVSPTTFRHPAVLANTAATIDRLSAGRLVLGIGAGWQVNEHRAYGVDLLDPATRVDRFEEAIVIINDLLSKERTDFIGRHFEFRDAPCEPKPVQSPLPVLVGTGGRRMTEITARHAHEWNTWGTPDVAAARIRALREACDRVGRDPATIRCSVQALFFLVDDESSARKVASVAPSDRSIVGDSDVIIENIVQYRDSGFDEIIVPDFVFGESPEARREAYGRFAREIIPAFR</sequence>